<protein>
    <recommendedName>
        <fullName evidence="1">[acyl-carrier-protein] S-malonyltransferase</fullName>
        <ecNumber evidence="1">2.3.1.39</ecNumber>
    </recommendedName>
</protein>
<dbReference type="RefSeq" id="XP_062626907.1">
    <property type="nucleotide sequence ID" value="XM_062770923.1"/>
</dbReference>
<evidence type="ECO:0000256" key="1">
    <source>
        <dbReference type="ARBA" id="ARBA00013258"/>
    </source>
</evidence>
<dbReference type="PANTHER" id="PTHR42681:SF1">
    <property type="entry name" value="MALONYL-COA-ACYL CARRIER PROTEIN TRANSACYLASE, MITOCHONDRIAL"/>
    <property type="match status" value="1"/>
</dbReference>
<dbReference type="GO" id="GO:0006633">
    <property type="term" value="P:fatty acid biosynthetic process"/>
    <property type="evidence" value="ECO:0007669"/>
    <property type="project" value="TreeGrafter"/>
</dbReference>
<name>A0AAF0Y6A0_9TREE</name>
<keyword evidence="3" id="KW-0012">Acyltransferase</keyword>
<accession>A0AAF0Y6A0</accession>
<proteinExistence type="predicted"/>
<reference evidence="7" key="1">
    <citation type="submission" date="2023-10" db="EMBL/GenBank/DDBJ databases">
        <authorList>
            <person name="Noh H."/>
        </authorList>
    </citation>
    <scope>NUCLEOTIDE SEQUENCE</scope>
    <source>
        <strain evidence="7">DUCC4014</strain>
    </source>
</reference>
<dbReference type="GO" id="GO:0005739">
    <property type="term" value="C:mitochondrion"/>
    <property type="evidence" value="ECO:0007669"/>
    <property type="project" value="TreeGrafter"/>
</dbReference>
<dbReference type="GeneID" id="87807639"/>
<dbReference type="InterPro" id="IPR050858">
    <property type="entry name" value="Mal-CoA-ACP_Trans/PKS_FabD"/>
</dbReference>
<feature type="region of interest" description="Disordered" evidence="5">
    <location>
        <begin position="470"/>
        <end position="498"/>
    </location>
</feature>
<evidence type="ECO:0000256" key="3">
    <source>
        <dbReference type="ARBA" id="ARBA00023315"/>
    </source>
</evidence>
<dbReference type="AlphaFoldDB" id="A0AAF0Y6A0"/>
<keyword evidence="8" id="KW-1185">Reference proteome</keyword>
<dbReference type="GO" id="GO:0004314">
    <property type="term" value="F:[acyl-carrier-protein] S-malonyltransferase activity"/>
    <property type="evidence" value="ECO:0007669"/>
    <property type="project" value="UniProtKB-EC"/>
</dbReference>
<feature type="domain" description="Malonyl-CoA:ACP transacylase (MAT)" evidence="6">
    <location>
        <begin position="176"/>
        <end position="451"/>
    </location>
</feature>
<evidence type="ECO:0000313" key="8">
    <source>
        <dbReference type="Proteomes" id="UP000827549"/>
    </source>
</evidence>
<dbReference type="SMART" id="SM00827">
    <property type="entry name" value="PKS_AT"/>
    <property type="match status" value="1"/>
</dbReference>
<evidence type="ECO:0000259" key="6">
    <source>
        <dbReference type="SMART" id="SM00827"/>
    </source>
</evidence>
<dbReference type="InterPro" id="IPR014043">
    <property type="entry name" value="Acyl_transferase_dom"/>
</dbReference>
<evidence type="ECO:0000256" key="5">
    <source>
        <dbReference type="SAM" id="MobiDB-lite"/>
    </source>
</evidence>
<dbReference type="EC" id="2.3.1.39" evidence="1"/>
<comment type="catalytic activity">
    <reaction evidence="4">
        <text>holo-[ACP] + malonyl-CoA = malonyl-[ACP] + CoA</text>
        <dbReference type="Rhea" id="RHEA:41792"/>
        <dbReference type="Rhea" id="RHEA-COMP:9623"/>
        <dbReference type="Rhea" id="RHEA-COMP:9685"/>
        <dbReference type="ChEBI" id="CHEBI:57287"/>
        <dbReference type="ChEBI" id="CHEBI:57384"/>
        <dbReference type="ChEBI" id="CHEBI:64479"/>
        <dbReference type="ChEBI" id="CHEBI:78449"/>
        <dbReference type="EC" id="2.3.1.39"/>
    </reaction>
</comment>
<dbReference type="SUPFAM" id="SSF52151">
    <property type="entry name" value="FabD/lysophospholipase-like"/>
    <property type="match status" value="1"/>
</dbReference>
<evidence type="ECO:0000313" key="7">
    <source>
        <dbReference type="EMBL" id="WOO80875.1"/>
    </source>
</evidence>
<dbReference type="Gene3D" id="3.30.70.250">
    <property type="entry name" value="Malonyl-CoA ACP transacylase, ACP-binding"/>
    <property type="match status" value="1"/>
</dbReference>
<sequence length="498" mass="53907">MRPPATITRLRPRQPTPPTALQLATTTSLAPPPAPSRQTQTRSFSRLFPPTPVDPRRRAASTSASNTDWLAWLKKAGPLSVLSGDETPRRALILPGLGSYPHTPQAATPSSIAVWEQASEALLNPDATIGYWTEGMEEFAGMLQGGGGHGMRGWLRGWVEGRSLDELMARADVTAAFILSSSIAILASEQERSGSSSLLPRGTGYLAGHGFVGTLTALVASGRLDLTTGVRLARMYASLPAAPASLPNQRHSTTVLSARHYHSLSSPSQSVPFEDPFGEWGDVQRRKRAMQLILDEVHALQHEWEVEGQGDWAEAAVINSSKVLSVTGTSMAVEQLIDRLQSLTLANPVMEVKMPCPYHTRLMLHAVPKFADTLQRCIFSHAKEGDPVILDPITTRNICGSPEGALLSHLTNQLRWHKTLTRIYSQPSPPVDQFLTVGRGAKGLGVMLRGELKKRPAGAPAISVDEYGVQEAQRAEEGASSRSANTRPVRPVRIPARL</sequence>
<dbReference type="Proteomes" id="UP000827549">
    <property type="component" value="Chromosome 3"/>
</dbReference>
<feature type="region of interest" description="Disordered" evidence="5">
    <location>
        <begin position="1"/>
        <end position="64"/>
    </location>
</feature>
<feature type="compositionally biased region" description="Low complexity" evidence="5">
    <location>
        <begin position="19"/>
        <end position="29"/>
    </location>
</feature>
<evidence type="ECO:0000256" key="4">
    <source>
        <dbReference type="ARBA" id="ARBA00048462"/>
    </source>
</evidence>
<organism evidence="7 8">
    <name type="scientific">Vanrija pseudolonga</name>
    <dbReference type="NCBI Taxonomy" id="143232"/>
    <lineage>
        <taxon>Eukaryota</taxon>
        <taxon>Fungi</taxon>
        <taxon>Dikarya</taxon>
        <taxon>Basidiomycota</taxon>
        <taxon>Agaricomycotina</taxon>
        <taxon>Tremellomycetes</taxon>
        <taxon>Trichosporonales</taxon>
        <taxon>Trichosporonaceae</taxon>
        <taxon>Vanrija</taxon>
    </lineage>
</organism>
<dbReference type="Gene3D" id="3.40.366.10">
    <property type="entry name" value="Malonyl-Coenzyme A Acyl Carrier Protein, domain 2"/>
    <property type="match status" value="1"/>
</dbReference>
<dbReference type="EMBL" id="CP086716">
    <property type="protein sequence ID" value="WOO80875.1"/>
    <property type="molecule type" value="Genomic_DNA"/>
</dbReference>
<evidence type="ECO:0000256" key="2">
    <source>
        <dbReference type="ARBA" id="ARBA00022679"/>
    </source>
</evidence>
<dbReference type="InterPro" id="IPR016035">
    <property type="entry name" value="Acyl_Trfase/lysoPLipase"/>
</dbReference>
<dbReference type="PANTHER" id="PTHR42681">
    <property type="entry name" value="MALONYL-COA-ACYL CARRIER PROTEIN TRANSACYLASE, MITOCHONDRIAL"/>
    <property type="match status" value="1"/>
</dbReference>
<dbReference type="InterPro" id="IPR001227">
    <property type="entry name" value="Ac_transferase_dom_sf"/>
</dbReference>
<gene>
    <name evidence="7" type="ORF">LOC62_03G004401</name>
</gene>
<keyword evidence="2" id="KW-0808">Transferase</keyword>